<keyword evidence="6 8" id="KW-1133">Transmembrane helix</keyword>
<dbReference type="AlphaFoldDB" id="A0A9P5SGD8"/>
<evidence type="ECO:0000256" key="3">
    <source>
        <dbReference type="ARBA" id="ARBA00007282"/>
    </source>
</evidence>
<dbReference type="PANTHER" id="PTHR31595:SF57">
    <property type="entry name" value="OS04G0481900 PROTEIN"/>
    <property type="match status" value="1"/>
</dbReference>
<comment type="caution">
    <text evidence="10">The sequence shown here is derived from an EMBL/GenBank/DDBJ whole genome shotgun (WGS) entry which is preliminary data.</text>
</comment>
<dbReference type="PANTHER" id="PTHR31595">
    <property type="entry name" value="LONG-CHAIN-ALCOHOL O-FATTY-ACYLTRANSFERASE 3-RELATED"/>
    <property type="match status" value="1"/>
</dbReference>
<evidence type="ECO:0000256" key="7">
    <source>
        <dbReference type="ARBA" id="ARBA00023136"/>
    </source>
</evidence>
<dbReference type="InterPro" id="IPR044851">
    <property type="entry name" value="Wax_synthase"/>
</dbReference>
<feature type="transmembrane region" description="Helical" evidence="8">
    <location>
        <begin position="123"/>
        <end position="141"/>
    </location>
</feature>
<evidence type="ECO:0000256" key="1">
    <source>
        <dbReference type="ARBA" id="ARBA00004141"/>
    </source>
</evidence>
<organism evidence="10 11">
    <name type="scientific">Podila minutissima</name>
    <dbReference type="NCBI Taxonomy" id="64525"/>
    <lineage>
        <taxon>Eukaryota</taxon>
        <taxon>Fungi</taxon>
        <taxon>Fungi incertae sedis</taxon>
        <taxon>Mucoromycota</taxon>
        <taxon>Mortierellomycotina</taxon>
        <taxon>Mortierellomycetes</taxon>
        <taxon>Mortierellales</taxon>
        <taxon>Mortierellaceae</taxon>
        <taxon>Podila</taxon>
    </lineage>
</organism>
<dbReference type="GO" id="GO:0006629">
    <property type="term" value="P:lipid metabolic process"/>
    <property type="evidence" value="ECO:0007669"/>
    <property type="project" value="InterPro"/>
</dbReference>
<proteinExistence type="inferred from homology"/>
<feature type="transmembrane region" description="Helical" evidence="8">
    <location>
        <begin position="182"/>
        <end position="207"/>
    </location>
</feature>
<evidence type="ECO:0000256" key="8">
    <source>
        <dbReference type="SAM" id="Phobius"/>
    </source>
</evidence>
<dbReference type="GO" id="GO:0016020">
    <property type="term" value="C:membrane"/>
    <property type="evidence" value="ECO:0007669"/>
    <property type="project" value="UniProtKB-SubCell"/>
</dbReference>
<evidence type="ECO:0000256" key="5">
    <source>
        <dbReference type="ARBA" id="ARBA00022692"/>
    </source>
</evidence>
<feature type="transmembrane region" description="Helical" evidence="8">
    <location>
        <begin position="24"/>
        <end position="47"/>
    </location>
</feature>
<comment type="subcellular location">
    <subcellularLocation>
        <location evidence="1">Membrane</location>
        <topology evidence="1">Multi-pass membrane protein</topology>
    </subcellularLocation>
</comment>
<comment type="similarity">
    <text evidence="3">Belongs to the wax synthase family.</text>
</comment>
<name>A0A9P5SGD8_9FUNG</name>
<evidence type="ECO:0000256" key="2">
    <source>
        <dbReference type="ARBA" id="ARBA00005179"/>
    </source>
</evidence>
<reference evidence="10" key="1">
    <citation type="journal article" date="2020" name="Fungal Divers.">
        <title>Resolving the Mortierellaceae phylogeny through synthesis of multi-gene phylogenetics and phylogenomics.</title>
        <authorList>
            <person name="Vandepol N."/>
            <person name="Liber J."/>
            <person name="Desiro A."/>
            <person name="Na H."/>
            <person name="Kennedy M."/>
            <person name="Barry K."/>
            <person name="Grigoriev I.V."/>
            <person name="Miller A.N."/>
            <person name="O'Donnell K."/>
            <person name="Stajich J.E."/>
            <person name="Bonito G."/>
        </authorList>
    </citation>
    <scope>NUCLEOTIDE SEQUENCE</scope>
    <source>
        <strain evidence="10">NVP1</strain>
    </source>
</reference>
<protein>
    <recommendedName>
        <fullName evidence="9">Wax synthase domain-containing protein</fullName>
    </recommendedName>
</protein>
<feature type="transmembrane region" description="Helical" evidence="8">
    <location>
        <begin position="153"/>
        <end position="170"/>
    </location>
</feature>
<comment type="pathway">
    <text evidence="2">Secondary metabolite biosynthesis.</text>
</comment>
<evidence type="ECO:0000313" key="10">
    <source>
        <dbReference type="EMBL" id="KAF9326428.1"/>
    </source>
</evidence>
<sequence>MTTVEVTTFVFSFMTVEQIQSLSIIPRFFVLLSLAICIICLISLWYYSNMFAWAILTGGLIDDTDWTYVRHGFPLFATSPDDFWKRWHHLSQYIWIDLGLKPTKMLLRKYVTGKKIVHDRTAAVLEMALPVMSVFVLSGLMHEYMFMTTWPDNAGYMMAYFLIQGVATLASKGLQIALGRRFGGVVPVAVWVVLTVLFNAATGALFLEPIIRNGGFVMGARQSVLVRLYNYLRANSVF</sequence>
<feature type="domain" description="Wax synthase" evidence="9">
    <location>
        <begin position="74"/>
        <end position="162"/>
    </location>
</feature>
<dbReference type="GO" id="GO:0008374">
    <property type="term" value="F:O-acyltransferase activity"/>
    <property type="evidence" value="ECO:0007669"/>
    <property type="project" value="InterPro"/>
</dbReference>
<keyword evidence="11" id="KW-1185">Reference proteome</keyword>
<evidence type="ECO:0000259" key="9">
    <source>
        <dbReference type="Pfam" id="PF13813"/>
    </source>
</evidence>
<dbReference type="Pfam" id="PF13813">
    <property type="entry name" value="MBOAT_2"/>
    <property type="match status" value="1"/>
</dbReference>
<evidence type="ECO:0000256" key="6">
    <source>
        <dbReference type="ARBA" id="ARBA00022989"/>
    </source>
</evidence>
<dbReference type="EMBL" id="JAAAUY010000784">
    <property type="protein sequence ID" value="KAF9326428.1"/>
    <property type="molecule type" value="Genomic_DNA"/>
</dbReference>
<dbReference type="InterPro" id="IPR032805">
    <property type="entry name" value="Wax_synthase_dom"/>
</dbReference>
<keyword evidence="4" id="KW-0808">Transferase</keyword>
<keyword evidence="5 8" id="KW-0812">Transmembrane</keyword>
<gene>
    <name evidence="10" type="ORF">BG006_010143</name>
</gene>
<accession>A0A9P5SGD8</accession>
<keyword evidence="7 8" id="KW-0472">Membrane</keyword>
<evidence type="ECO:0000313" key="11">
    <source>
        <dbReference type="Proteomes" id="UP000696485"/>
    </source>
</evidence>
<dbReference type="Proteomes" id="UP000696485">
    <property type="component" value="Unassembled WGS sequence"/>
</dbReference>
<evidence type="ECO:0000256" key="4">
    <source>
        <dbReference type="ARBA" id="ARBA00022679"/>
    </source>
</evidence>